<dbReference type="RefSeq" id="WP_068322793.1">
    <property type="nucleotide sequence ID" value="NZ_CP010835.1"/>
</dbReference>
<dbReference type="AlphaFoldDB" id="A0A127BA95"/>
<accession>A0A127BA95</accession>
<gene>
    <name evidence="2" type="ORF">P8X34_07230</name>
    <name evidence="1" type="ORF">TQ32_07055</name>
</gene>
<dbReference type="KEGG" id="pyc:TQ32_07055"/>
<dbReference type="Proteomes" id="UP001571980">
    <property type="component" value="Unassembled WGS sequence"/>
</dbReference>
<reference evidence="3" key="1">
    <citation type="submission" date="2015-02" db="EMBL/GenBank/DDBJ databases">
        <title>Pyrococcus kukulkanii sp. nov., a novel hyperthermophilic archaeon isolated from a deep-sea hydrothermal vent at the Guaymas Basin.</title>
        <authorList>
            <person name="Oger P.M."/>
            <person name="Callac N."/>
            <person name="Jebbar M."/>
            <person name="Godfroy A."/>
        </authorList>
    </citation>
    <scope>NUCLEOTIDE SEQUENCE [LARGE SCALE GENOMIC DNA]</scope>
    <source>
        <strain evidence="3">NCB100</strain>
    </source>
</reference>
<dbReference type="PATRIC" id="fig|1609559.3.peg.1484"/>
<dbReference type="GeneID" id="28491580"/>
<evidence type="ECO:0000313" key="1">
    <source>
        <dbReference type="EMBL" id="AMM54258.1"/>
    </source>
</evidence>
<evidence type="ECO:0000313" key="4">
    <source>
        <dbReference type="Proteomes" id="UP001571980"/>
    </source>
</evidence>
<dbReference type="EMBL" id="CP010835">
    <property type="protein sequence ID" value="AMM54258.1"/>
    <property type="molecule type" value="Genomic_DNA"/>
</dbReference>
<reference evidence="1 3" key="2">
    <citation type="journal article" date="2016" name="Int. J. Syst. Evol. Microbiol.">
        <title>Pyrococcus kukulkanii sp. nov., a hyperthermophilic, piezophilic archaeon isolated from a deep-sea hydrothermal vent.</title>
        <authorList>
            <person name="Callac N."/>
            <person name="Oger P."/>
            <person name="Lesongeur F."/>
            <person name="Rattray J.E."/>
            <person name="Vannier P."/>
            <person name="Michoud G."/>
            <person name="Beauverger M."/>
            <person name="Gayet N."/>
            <person name="Rouxel O."/>
            <person name="Jebbar M."/>
            <person name="Godfroy A."/>
        </authorList>
    </citation>
    <scope>NUCLEOTIDE SEQUENCE [LARGE SCALE GENOMIC DNA]</scope>
    <source>
        <strain evidence="1 3">NCB100</strain>
    </source>
</reference>
<sequence length="138" mass="15777">MPILGHNIVRIEVEKVQSGSGKVEVSINPKIEELRLGELQLPTGRVKGIEVIVNYIINYSPEIAKASVRLLVFYVPRVKEDIDKILDEWEEKKQLPGELVAEVVNFTTSELMPLMMMISKEMRIPYPIPLPRVVVRQE</sequence>
<dbReference type="EMBL" id="JARRIG010000004">
    <property type="protein sequence ID" value="MFA4804526.1"/>
    <property type="molecule type" value="Genomic_DNA"/>
</dbReference>
<dbReference type="Proteomes" id="UP000070587">
    <property type="component" value="Chromosome"/>
</dbReference>
<organism evidence="1 3">
    <name type="scientific">Pyrococcus kukulkanii</name>
    <dbReference type="NCBI Taxonomy" id="1609559"/>
    <lineage>
        <taxon>Archaea</taxon>
        <taxon>Methanobacteriati</taxon>
        <taxon>Methanobacteriota</taxon>
        <taxon>Thermococci</taxon>
        <taxon>Thermococcales</taxon>
        <taxon>Thermococcaceae</taxon>
        <taxon>Pyrococcus</taxon>
    </lineage>
</organism>
<proteinExistence type="predicted"/>
<name>A0A127BA95_9EURY</name>
<dbReference type="STRING" id="1609559.TQ32_07055"/>
<dbReference type="OrthoDB" id="84899at2157"/>
<keyword evidence="4" id="KW-1185">Reference proteome</keyword>
<reference evidence="2 4" key="3">
    <citation type="submission" date="2023-03" db="EMBL/GenBank/DDBJ databases">
        <title>Speciation in Pyrococcus: adaptation to high temperature as a mechanism.</title>
        <authorList>
            <person name="Gu J."/>
        </authorList>
    </citation>
    <scope>NUCLEOTIDE SEQUENCE [LARGE SCALE GENOMIC DNA]</scope>
    <source>
        <strain evidence="2 4">LMOA34</strain>
    </source>
</reference>
<evidence type="ECO:0000313" key="3">
    <source>
        <dbReference type="Proteomes" id="UP000070587"/>
    </source>
</evidence>
<protein>
    <submittedName>
        <fullName evidence="1">Uncharacterized protein</fullName>
    </submittedName>
</protein>
<evidence type="ECO:0000313" key="2">
    <source>
        <dbReference type="EMBL" id="MFA4804526.1"/>
    </source>
</evidence>